<proteinExistence type="predicted"/>
<evidence type="ECO:0000313" key="2">
    <source>
        <dbReference type="Proteomes" id="UP000230925"/>
    </source>
</evidence>
<name>A0A160DHG9_9CAUD</name>
<gene>
    <name evidence="1" type="primary">101</name>
    <name evidence="1" type="ORF">PBI_KAMPE_101</name>
</gene>
<dbReference type="Proteomes" id="UP000230925">
    <property type="component" value="Segment"/>
</dbReference>
<evidence type="ECO:0008006" key="3">
    <source>
        <dbReference type="Google" id="ProtNLM"/>
    </source>
</evidence>
<dbReference type="Gene3D" id="3.30.160.160">
    <property type="entry name" value="YegP-like"/>
    <property type="match status" value="1"/>
</dbReference>
<organism evidence="1 2">
    <name type="scientific">Gordonia phage Kampe</name>
    <dbReference type="NCBI Taxonomy" id="1838069"/>
    <lineage>
        <taxon>Viruses</taxon>
        <taxon>Duplodnaviria</taxon>
        <taxon>Heunggongvirae</taxon>
        <taxon>Uroviricota</taxon>
        <taxon>Caudoviricetes</taxon>
        <taxon>Orchidvirus</taxon>
        <taxon>Orchidvirus orchid</taxon>
    </lineage>
</organism>
<accession>A0A160DHG9</accession>
<reference evidence="1 2" key="1">
    <citation type="submission" date="2016-03" db="EMBL/GenBank/DDBJ databases">
        <authorList>
            <person name="Montgomery M.T."/>
            <person name="Guerrero C.A."/>
            <person name="Mavrich T.N."/>
            <person name="Pope W.H."/>
            <person name="Garlena R.A."/>
            <person name="Russell D.A."/>
            <person name="Jacobs-Sera D."/>
            <person name="Hendrix R.W."/>
            <person name="Hatfull G.F."/>
        </authorList>
    </citation>
    <scope>NUCLEOTIDE SEQUENCE [LARGE SCALE GENOMIC DNA]</scope>
</reference>
<dbReference type="EMBL" id="KU998254">
    <property type="protein sequence ID" value="ANA87559.1"/>
    <property type="molecule type" value="Genomic_DNA"/>
</dbReference>
<protein>
    <recommendedName>
        <fullName evidence="3">DUF1508 domain-containing protein</fullName>
    </recommendedName>
</protein>
<evidence type="ECO:0000313" key="1">
    <source>
        <dbReference type="EMBL" id="ANA87559.1"/>
    </source>
</evidence>
<sequence length="80" mass="9159">MSKQARALYKMITVAANDYVIVYKSELNNEWRWARKAGNHLTLSVSSESYTKARHARIMAGRCNPGSPVMVDEKHFSRKT</sequence>